<comment type="similarity">
    <text evidence="1">Belongs to the fantastic four family.</text>
</comment>
<feature type="domain" description="FAF" evidence="3">
    <location>
        <begin position="181"/>
        <end position="231"/>
    </location>
</feature>
<keyword evidence="5" id="KW-1185">Reference proteome</keyword>
<feature type="compositionally biased region" description="Basic and acidic residues" evidence="2">
    <location>
        <begin position="247"/>
        <end position="259"/>
    </location>
</feature>
<dbReference type="InterPro" id="IPR021410">
    <property type="entry name" value="FAF"/>
</dbReference>
<dbReference type="PANTHER" id="PTHR33155">
    <property type="entry name" value="FANTASTIC FOUR-LIKE PROTEIN (DUF3049)"/>
    <property type="match status" value="1"/>
</dbReference>
<gene>
    <name evidence="4" type="ORF">SASPL_122085</name>
</gene>
<protein>
    <recommendedName>
        <fullName evidence="3">FAF domain-containing protein</fullName>
    </recommendedName>
</protein>
<comment type="caution">
    <text evidence="4">The sequence shown here is derived from an EMBL/GenBank/DDBJ whole genome shotgun (WGS) entry which is preliminary data.</text>
</comment>
<name>A0A8X8XKY0_SALSN</name>
<dbReference type="OrthoDB" id="1303570at2759"/>
<dbReference type="Pfam" id="PF11250">
    <property type="entry name" value="FAF"/>
    <property type="match status" value="1"/>
</dbReference>
<feature type="region of interest" description="Disordered" evidence="2">
    <location>
        <begin position="235"/>
        <end position="259"/>
    </location>
</feature>
<evidence type="ECO:0000256" key="1">
    <source>
        <dbReference type="ARBA" id="ARBA00008690"/>
    </source>
</evidence>
<dbReference type="AlphaFoldDB" id="A0A8X8XKY0"/>
<proteinExistence type="inferred from homology"/>
<organism evidence="4">
    <name type="scientific">Salvia splendens</name>
    <name type="common">Scarlet sage</name>
    <dbReference type="NCBI Taxonomy" id="180675"/>
    <lineage>
        <taxon>Eukaryota</taxon>
        <taxon>Viridiplantae</taxon>
        <taxon>Streptophyta</taxon>
        <taxon>Embryophyta</taxon>
        <taxon>Tracheophyta</taxon>
        <taxon>Spermatophyta</taxon>
        <taxon>Magnoliopsida</taxon>
        <taxon>eudicotyledons</taxon>
        <taxon>Gunneridae</taxon>
        <taxon>Pentapetalae</taxon>
        <taxon>asterids</taxon>
        <taxon>lamiids</taxon>
        <taxon>Lamiales</taxon>
        <taxon>Lamiaceae</taxon>
        <taxon>Nepetoideae</taxon>
        <taxon>Mentheae</taxon>
        <taxon>Salviinae</taxon>
        <taxon>Salvia</taxon>
        <taxon>Salvia subgen. Calosphace</taxon>
        <taxon>core Calosphace</taxon>
    </lineage>
</organism>
<dbReference type="Proteomes" id="UP000298416">
    <property type="component" value="Unassembled WGS sequence"/>
</dbReference>
<dbReference type="EMBL" id="PNBA02000008">
    <property type="protein sequence ID" value="KAG6414712.1"/>
    <property type="molecule type" value="Genomic_DNA"/>
</dbReference>
<evidence type="ECO:0000256" key="2">
    <source>
        <dbReference type="SAM" id="MobiDB-lite"/>
    </source>
</evidence>
<dbReference type="InterPro" id="IPR046431">
    <property type="entry name" value="FAF_dom"/>
</dbReference>
<evidence type="ECO:0000313" key="4">
    <source>
        <dbReference type="EMBL" id="KAG6414712.1"/>
    </source>
</evidence>
<dbReference type="PANTHER" id="PTHR33155:SF3">
    <property type="entry name" value="PROTEIN FAF-LIKE, CHLOROPLASTIC"/>
    <property type="match status" value="1"/>
</dbReference>
<evidence type="ECO:0000259" key="3">
    <source>
        <dbReference type="Pfam" id="PF11250"/>
    </source>
</evidence>
<reference evidence="4" key="1">
    <citation type="submission" date="2018-01" db="EMBL/GenBank/DDBJ databases">
        <authorList>
            <person name="Mao J.F."/>
        </authorList>
    </citation>
    <scope>NUCLEOTIDE SEQUENCE</scope>
    <source>
        <strain evidence="4">Huo1</strain>
        <tissue evidence="4">Leaf</tissue>
    </source>
</reference>
<accession>A0A8X8XKY0</accession>
<evidence type="ECO:0000313" key="5">
    <source>
        <dbReference type="Proteomes" id="UP000298416"/>
    </source>
</evidence>
<sequence>MPLRRTSNHIPSDDLDQGIVTILAADSHTAAKAASIRRTLSADMSSKKWLNQNGFFSIKKDEEFNQSPNQDEVWRSIQADKANNPPPKTGVWGQILTQKSDDSVVLPPYVHPMVKRSKSMSEKSLEVCTESLGSETGSDCFSDPELGDEEELIKRREQQVVADENLNVVVKFKKSPPPRTFPPPLPSIDGGASVQMHSRRENGRLVLEAVSVAPRNYFHANREDGRLLLTLKNHAPAEDSGAPPPEEAQREKGVGKEESLVVEQNLSMPTGMISVHKSMRKLMSVGNNNINPNRCGATTKNPGFIDGFTDGTETVGPYRRFTDVGKVADVFPTEAARQSLSPRPPTPPPAVSASSLNAYEYFWRSKPGFMMSSKKMDQDLEVYMRGCKEGRRSLIWEPYCIATS</sequence>
<reference evidence="4" key="2">
    <citation type="submission" date="2020-08" db="EMBL/GenBank/DDBJ databases">
        <title>Plant Genome Project.</title>
        <authorList>
            <person name="Zhang R.-G."/>
        </authorList>
    </citation>
    <scope>NUCLEOTIDE SEQUENCE</scope>
    <source>
        <strain evidence="4">Huo1</strain>
        <tissue evidence="4">Leaf</tissue>
    </source>
</reference>